<dbReference type="EMBL" id="MDYL01000063">
    <property type="protein sequence ID" value="OQD66257.1"/>
    <property type="molecule type" value="Genomic_DNA"/>
</dbReference>
<reference evidence="2" key="1">
    <citation type="journal article" date="2017" name="Nat. Microbiol.">
        <title>Global analysis of biosynthetic gene clusters reveals vast potential of secondary metabolite production in Penicillium species.</title>
        <authorList>
            <person name="Nielsen J.C."/>
            <person name="Grijseels S."/>
            <person name="Prigent S."/>
            <person name="Ji B."/>
            <person name="Dainat J."/>
            <person name="Nielsen K.F."/>
            <person name="Frisvad J.C."/>
            <person name="Workman M."/>
            <person name="Nielsen J."/>
        </authorList>
    </citation>
    <scope>NUCLEOTIDE SEQUENCE [LARGE SCALE GENOMIC DNA]</scope>
    <source>
        <strain evidence="2">IBT 11843</strain>
    </source>
</reference>
<evidence type="ECO:0000313" key="2">
    <source>
        <dbReference type="Proteomes" id="UP000191522"/>
    </source>
</evidence>
<sequence length="29" mass="3385">MLLPIMITSTDLVCLIYETRLPRMPLHLT</sequence>
<proteinExistence type="predicted"/>
<dbReference type="Proteomes" id="UP000191522">
    <property type="component" value="Unassembled WGS sequence"/>
</dbReference>
<keyword evidence="2" id="KW-1185">Reference proteome</keyword>
<protein>
    <submittedName>
        <fullName evidence="1">Uncharacterized protein</fullName>
    </submittedName>
</protein>
<gene>
    <name evidence="1" type="ORF">PENDEC_c063G02721</name>
</gene>
<accession>A0A1V6NNW3</accession>
<comment type="caution">
    <text evidence="1">The sequence shown here is derived from an EMBL/GenBank/DDBJ whole genome shotgun (WGS) entry which is preliminary data.</text>
</comment>
<organism evidence="1 2">
    <name type="scientific">Penicillium decumbens</name>
    <dbReference type="NCBI Taxonomy" id="69771"/>
    <lineage>
        <taxon>Eukaryota</taxon>
        <taxon>Fungi</taxon>
        <taxon>Dikarya</taxon>
        <taxon>Ascomycota</taxon>
        <taxon>Pezizomycotina</taxon>
        <taxon>Eurotiomycetes</taxon>
        <taxon>Eurotiomycetidae</taxon>
        <taxon>Eurotiales</taxon>
        <taxon>Aspergillaceae</taxon>
        <taxon>Penicillium</taxon>
    </lineage>
</organism>
<dbReference type="AlphaFoldDB" id="A0A1V6NNW3"/>
<evidence type="ECO:0000313" key="1">
    <source>
        <dbReference type="EMBL" id="OQD66257.1"/>
    </source>
</evidence>
<name>A0A1V6NNW3_PENDC</name>